<evidence type="ECO:0000256" key="1">
    <source>
        <dbReference type="SAM" id="MobiDB-lite"/>
    </source>
</evidence>
<sequence>MYGAWWIMLAATLRDVVVGHLLLVSGRLPRKRSLNFTNSHCTLSRRALGSAWRLRSDITVFFQPIRVLRAGTDITLHAYYLRCVCTIRIALAVRHPLRRVLMFPHMELTEALILTWPRAAPNPMFSVSPHLLTFDRFKRQGEAKTSRRRRRRSPSPACLGVGANHRQPNLY</sequence>
<name>A0AAJ0M0J7_9PEZI</name>
<dbReference type="RefSeq" id="XP_062720311.1">
    <property type="nucleotide sequence ID" value="XM_062863108.1"/>
</dbReference>
<feature type="chain" id="PRO_5042471490" description="Secreted protein" evidence="2">
    <location>
        <begin position="20"/>
        <end position="171"/>
    </location>
</feature>
<reference evidence="3" key="1">
    <citation type="journal article" date="2023" name="Mol. Phylogenet. Evol.">
        <title>Genome-scale phylogeny and comparative genomics of the fungal order Sordariales.</title>
        <authorList>
            <person name="Hensen N."/>
            <person name="Bonometti L."/>
            <person name="Westerberg I."/>
            <person name="Brannstrom I.O."/>
            <person name="Guillou S."/>
            <person name="Cros-Aarteil S."/>
            <person name="Calhoun S."/>
            <person name="Haridas S."/>
            <person name="Kuo A."/>
            <person name="Mondo S."/>
            <person name="Pangilinan J."/>
            <person name="Riley R."/>
            <person name="LaButti K."/>
            <person name="Andreopoulos B."/>
            <person name="Lipzen A."/>
            <person name="Chen C."/>
            <person name="Yan M."/>
            <person name="Daum C."/>
            <person name="Ng V."/>
            <person name="Clum A."/>
            <person name="Steindorff A."/>
            <person name="Ohm R.A."/>
            <person name="Martin F."/>
            <person name="Silar P."/>
            <person name="Natvig D.O."/>
            <person name="Lalanne C."/>
            <person name="Gautier V."/>
            <person name="Ament-Velasquez S.L."/>
            <person name="Kruys A."/>
            <person name="Hutchinson M.I."/>
            <person name="Powell A.J."/>
            <person name="Barry K."/>
            <person name="Miller A.N."/>
            <person name="Grigoriev I.V."/>
            <person name="Debuchy R."/>
            <person name="Gladieux P."/>
            <person name="Hiltunen Thoren M."/>
            <person name="Johannesson H."/>
        </authorList>
    </citation>
    <scope>NUCLEOTIDE SEQUENCE</scope>
    <source>
        <strain evidence="3">CBS 333.67</strain>
    </source>
</reference>
<evidence type="ECO:0008006" key="5">
    <source>
        <dbReference type="Google" id="ProtNLM"/>
    </source>
</evidence>
<keyword evidence="4" id="KW-1185">Reference proteome</keyword>
<accession>A0AAJ0M0J7</accession>
<evidence type="ECO:0000256" key="2">
    <source>
        <dbReference type="SAM" id="SignalP"/>
    </source>
</evidence>
<feature type="signal peptide" evidence="2">
    <location>
        <begin position="1"/>
        <end position="19"/>
    </location>
</feature>
<dbReference type="AlphaFoldDB" id="A0AAJ0M0J7"/>
<gene>
    <name evidence="3" type="ORF">B0T15DRAFT_244728</name>
</gene>
<dbReference type="Proteomes" id="UP001273166">
    <property type="component" value="Unassembled WGS sequence"/>
</dbReference>
<organism evidence="3 4">
    <name type="scientific">Chaetomium strumarium</name>
    <dbReference type="NCBI Taxonomy" id="1170767"/>
    <lineage>
        <taxon>Eukaryota</taxon>
        <taxon>Fungi</taxon>
        <taxon>Dikarya</taxon>
        <taxon>Ascomycota</taxon>
        <taxon>Pezizomycotina</taxon>
        <taxon>Sordariomycetes</taxon>
        <taxon>Sordariomycetidae</taxon>
        <taxon>Sordariales</taxon>
        <taxon>Chaetomiaceae</taxon>
        <taxon>Chaetomium</taxon>
    </lineage>
</organism>
<reference evidence="3" key="2">
    <citation type="submission" date="2023-06" db="EMBL/GenBank/DDBJ databases">
        <authorList>
            <consortium name="Lawrence Berkeley National Laboratory"/>
            <person name="Mondo S.J."/>
            <person name="Hensen N."/>
            <person name="Bonometti L."/>
            <person name="Westerberg I."/>
            <person name="Brannstrom I.O."/>
            <person name="Guillou S."/>
            <person name="Cros-Aarteil S."/>
            <person name="Calhoun S."/>
            <person name="Haridas S."/>
            <person name="Kuo A."/>
            <person name="Pangilinan J."/>
            <person name="Riley R."/>
            <person name="Labutti K."/>
            <person name="Andreopoulos B."/>
            <person name="Lipzen A."/>
            <person name="Chen C."/>
            <person name="Yanf M."/>
            <person name="Daum C."/>
            <person name="Ng V."/>
            <person name="Clum A."/>
            <person name="Steindorff A."/>
            <person name="Ohm R."/>
            <person name="Martin F."/>
            <person name="Silar P."/>
            <person name="Natvig D."/>
            <person name="Lalanne C."/>
            <person name="Gautier V."/>
            <person name="Ament-Velasquez S.L."/>
            <person name="Kruys A."/>
            <person name="Hutchinson M.I."/>
            <person name="Powell A.J."/>
            <person name="Barry K."/>
            <person name="Miller A.N."/>
            <person name="Grigoriev I.V."/>
            <person name="Debuchy R."/>
            <person name="Gladieux P."/>
            <person name="Thoren M.H."/>
            <person name="Johannesson H."/>
        </authorList>
    </citation>
    <scope>NUCLEOTIDE SEQUENCE</scope>
    <source>
        <strain evidence="3">CBS 333.67</strain>
    </source>
</reference>
<keyword evidence="2" id="KW-0732">Signal</keyword>
<feature type="region of interest" description="Disordered" evidence="1">
    <location>
        <begin position="140"/>
        <end position="171"/>
    </location>
</feature>
<dbReference type="GeneID" id="87881937"/>
<comment type="caution">
    <text evidence="3">The sequence shown here is derived from an EMBL/GenBank/DDBJ whole genome shotgun (WGS) entry which is preliminary data.</text>
</comment>
<protein>
    <recommendedName>
        <fullName evidence="5">Secreted protein</fullName>
    </recommendedName>
</protein>
<proteinExistence type="predicted"/>
<evidence type="ECO:0000313" key="3">
    <source>
        <dbReference type="EMBL" id="KAK3304531.1"/>
    </source>
</evidence>
<dbReference type="EMBL" id="JAUDZG010000005">
    <property type="protein sequence ID" value="KAK3304531.1"/>
    <property type="molecule type" value="Genomic_DNA"/>
</dbReference>
<evidence type="ECO:0000313" key="4">
    <source>
        <dbReference type="Proteomes" id="UP001273166"/>
    </source>
</evidence>